<proteinExistence type="predicted"/>
<dbReference type="AlphaFoldDB" id="A0AAW4VF10"/>
<dbReference type="Proteomes" id="UP001197827">
    <property type="component" value="Unassembled WGS sequence"/>
</dbReference>
<sequence>MERNELLINIYKIHTTYLGISRIKRNLGVEEDVVEFCKNKVLDKKSLIYRKGKNWYIENGAIKITINATSYTIITAHTIKIDFHKLCTLCTFYSH</sequence>
<reference evidence="1" key="1">
    <citation type="submission" date="2021-10" db="EMBL/GenBank/DDBJ databases">
        <title>Collection of gut derived symbiotic bacterial strains cultured from healthy donors.</title>
        <authorList>
            <person name="Lin H."/>
            <person name="Littmann E."/>
            <person name="Kohout C."/>
            <person name="Pamer E.G."/>
        </authorList>
    </citation>
    <scope>NUCLEOTIDE SEQUENCE</scope>
    <source>
        <strain evidence="1">DFI.5.2</strain>
    </source>
</reference>
<gene>
    <name evidence="1" type="ORF">LJD74_08570</name>
</gene>
<evidence type="ECO:0000313" key="2">
    <source>
        <dbReference type="Proteomes" id="UP001197827"/>
    </source>
</evidence>
<dbReference type="InterPro" id="IPR024229">
    <property type="entry name" value="DUF3781"/>
</dbReference>
<dbReference type="RefSeq" id="WP_118306276.1">
    <property type="nucleotide sequence ID" value="NZ_JAJDKQ010000015.1"/>
</dbReference>
<organism evidence="1 2">
    <name type="scientific">Faecalibacillus intestinalis</name>
    <dbReference type="NCBI Taxonomy" id="1982626"/>
    <lineage>
        <taxon>Bacteria</taxon>
        <taxon>Bacillati</taxon>
        <taxon>Bacillota</taxon>
        <taxon>Erysipelotrichia</taxon>
        <taxon>Erysipelotrichales</taxon>
        <taxon>Coprobacillaceae</taxon>
        <taxon>Faecalibacillus</taxon>
    </lineage>
</organism>
<accession>A0AAW4VF10</accession>
<dbReference type="EMBL" id="JAJDKQ010000015">
    <property type="protein sequence ID" value="MCB8562047.1"/>
    <property type="molecule type" value="Genomic_DNA"/>
</dbReference>
<dbReference type="Pfam" id="PF12636">
    <property type="entry name" value="DUF3781"/>
    <property type="match status" value="1"/>
</dbReference>
<protein>
    <submittedName>
        <fullName evidence="1">DUF3781 domain-containing protein</fullName>
    </submittedName>
</protein>
<name>A0AAW4VF10_9FIRM</name>
<comment type="caution">
    <text evidence="1">The sequence shown here is derived from an EMBL/GenBank/DDBJ whole genome shotgun (WGS) entry which is preliminary data.</text>
</comment>
<evidence type="ECO:0000313" key="1">
    <source>
        <dbReference type="EMBL" id="MCB8562047.1"/>
    </source>
</evidence>